<dbReference type="PANTHER" id="PTHR14237:SF23">
    <property type="entry name" value="MOSC DOMAIN PROTEIN (AFU_ORTHOLOGUE AFUA_7G05900)"/>
    <property type="match status" value="1"/>
</dbReference>
<dbReference type="Pfam" id="PF03476">
    <property type="entry name" value="MOSC_N"/>
    <property type="match status" value="1"/>
</dbReference>
<proteinExistence type="predicted"/>
<dbReference type="GO" id="GO:0030151">
    <property type="term" value="F:molybdenum ion binding"/>
    <property type="evidence" value="ECO:0007669"/>
    <property type="project" value="InterPro"/>
</dbReference>
<evidence type="ECO:0000259" key="2">
    <source>
        <dbReference type="PROSITE" id="PS51340"/>
    </source>
</evidence>
<dbReference type="Proteomes" id="UP000800200">
    <property type="component" value="Unassembled WGS sequence"/>
</dbReference>
<keyword evidence="1" id="KW-0812">Transmembrane</keyword>
<accession>A0A6A6DQT4</accession>
<dbReference type="InterPro" id="IPR005303">
    <property type="entry name" value="MOCOS_middle"/>
</dbReference>
<dbReference type="InterPro" id="IPR005302">
    <property type="entry name" value="MoCF_Sase_C"/>
</dbReference>
<sequence length="451" mass="50542">MSSNALDSLIDSIHSRLDNVGRTLSLTTAGVTILVFLLPFIAVLIFALTQQEDPLPPPPGCRKLGLQRKSNFSDQYSKKYSQGGDPGTDNTGSPLWKVKALFIYPLKSCTGVELDKAEVIRTGLKYDRQFTLGQYVTGLPSLQGKVESEWNFVTQRTFPRLAKVETEIWVPDREAPGYSPDAEYVKNEGCLVIRFPFSPDVDFSIDGFKAYGRIFAAKLAGKPEPMVEFRVPFNPTKERIKKMKYKSENIKIWKDMPEALNMGCEVPEEVMAKLKYTLGVTNPLTLFRIDTTRYREVYKCAPKEKDVGFQTIIGMADSYPMHIMNLASVHHVASQLPKGSMKLNALRYRANVYITGPPAFSEDSWAKARIGNGTYHISCRTTRCKLPNVDPETGIADRNEPGTTMRKYRVIDKGSQSPCLGMQVTPLTEGEVKIGAEVELLEEGEHFFLKV</sequence>
<organism evidence="3 4">
    <name type="scientific">Zopfia rhizophila CBS 207.26</name>
    <dbReference type="NCBI Taxonomy" id="1314779"/>
    <lineage>
        <taxon>Eukaryota</taxon>
        <taxon>Fungi</taxon>
        <taxon>Dikarya</taxon>
        <taxon>Ascomycota</taxon>
        <taxon>Pezizomycotina</taxon>
        <taxon>Dothideomycetes</taxon>
        <taxon>Dothideomycetes incertae sedis</taxon>
        <taxon>Zopfiaceae</taxon>
        <taxon>Zopfia</taxon>
    </lineage>
</organism>
<feature type="transmembrane region" description="Helical" evidence="1">
    <location>
        <begin position="24"/>
        <end position="48"/>
    </location>
</feature>
<evidence type="ECO:0000313" key="4">
    <source>
        <dbReference type="Proteomes" id="UP000800200"/>
    </source>
</evidence>
<evidence type="ECO:0000256" key="1">
    <source>
        <dbReference type="SAM" id="Phobius"/>
    </source>
</evidence>
<dbReference type="PROSITE" id="PS51340">
    <property type="entry name" value="MOSC"/>
    <property type="match status" value="1"/>
</dbReference>
<dbReference type="PANTHER" id="PTHR14237">
    <property type="entry name" value="MOLYBDOPTERIN COFACTOR SULFURASE MOSC"/>
    <property type="match status" value="1"/>
</dbReference>
<dbReference type="OrthoDB" id="17255at2759"/>
<keyword evidence="1" id="KW-0472">Membrane</keyword>
<reference evidence="3" key="1">
    <citation type="journal article" date="2020" name="Stud. Mycol.">
        <title>101 Dothideomycetes genomes: a test case for predicting lifestyles and emergence of pathogens.</title>
        <authorList>
            <person name="Haridas S."/>
            <person name="Albert R."/>
            <person name="Binder M."/>
            <person name="Bloem J."/>
            <person name="Labutti K."/>
            <person name="Salamov A."/>
            <person name="Andreopoulos B."/>
            <person name="Baker S."/>
            <person name="Barry K."/>
            <person name="Bills G."/>
            <person name="Bluhm B."/>
            <person name="Cannon C."/>
            <person name="Castanera R."/>
            <person name="Culley D."/>
            <person name="Daum C."/>
            <person name="Ezra D."/>
            <person name="Gonzalez J."/>
            <person name="Henrissat B."/>
            <person name="Kuo A."/>
            <person name="Liang C."/>
            <person name="Lipzen A."/>
            <person name="Lutzoni F."/>
            <person name="Magnuson J."/>
            <person name="Mondo S."/>
            <person name="Nolan M."/>
            <person name="Ohm R."/>
            <person name="Pangilinan J."/>
            <person name="Park H.-J."/>
            <person name="Ramirez L."/>
            <person name="Alfaro M."/>
            <person name="Sun H."/>
            <person name="Tritt A."/>
            <person name="Yoshinaga Y."/>
            <person name="Zwiers L.-H."/>
            <person name="Turgeon B."/>
            <person name="Goodwin S."/>
            <person name="Spatafora J."/>
            <person name="Crous P."/>
            <person name="Grigoriev I."/>
        </authorList>
    </citation>
    <scope>NUCLEOTIDE SEQUENCE</scope>
    <source>
        <strain evidence="3">CBS 207.26</strain>
    </source>
</reference>
<gene>
    <name evidence="3" type="ORF">K469DRAFT_639485</name>
</gene>
<dbReference type="SUPFAM" id="SSF50800">
    <property type="entry name" value="PK beta-barrel domain-like"/>
    <property type="match status" value="1"/>
</dbReference>
<dbReference type="InterPro" id="IPR011037">
    <property type="entry name" value="Pyrv_Knase-like_insert_dom_sf"/>
</dbReference>
<dbReference type="AlphaFoldDB" id="A0A6A6DQT4"/>
<protein>
    <recommendedName>
        <fullName evidence="2">MOSC domain-containing protein</fullName>
    </recommendedName>
</protein>
<evidence type="ECO:0000313" key="3">
    <source>
        <dbReference type="EMBL" id="KAF2180559.1"/>
    </source>
</evidence>
<dbReference type="EMBL" id="ML994657">
    <property type="protein sequence ID" value="KAF2180559.1"/>
    <property type="molecule type" value="Genomic_DNA"/>
</dbReference>
<keyword evidence="1" id="KW-1133">Transmembrane helix</keyword>
<feature type="domain" description="MOSC" evidence="2">
    <location>
        <begin position="284"/>
        <end position="441"/>
    </location>
</feature>
<dbReference type="Pfam" id="PF03473">
    <property type="entry name" value="MOSC"/>
    <property type="match status" value="1"/>
</dbReference>
<dbReference type="GO" id="GO:0003824">
    <property type="term" value="F:catalytic activity"/>
    <property type="evidence" value="ECO:0007669"/>
    <property type="project" value="InterPro"/>
</dbReference>
<dbReference type="GO" id="GO:0030170">
    <property type="term" value="F:pyridoxal phosphate binding"/>
    <property type="evidence" value="ECO:0007669"/>
    <property type="project" value="InterPro"/>
</dbReference>
<name>A0A6A6DQT4_9PEZI</name>
<keyword evidence="4" id="KW-1185">Reference proteome</keyword>